<dbReference type="PROSITE" id="PS51168">
    <property type="entry name" value="CHORISMATE_MUT_2"/>
    <property type="match status" value="1"/>
</dbReference>
<dbReference type="EMBL" id="BRXE01000004">
    <property type="protein sequence ID" value="GLB81546.1"/>
    <property type="molecule type" value="Genomic_DNA"/>
</dbReference>
<dbReference type="GO" id="GO:0046417">
    <property type="term" value="P:chorismate metabolic process"/>
    <property type="evidence" value="ECO:0007669"/>
    <property type="project" value="InterPro"/>
</dbReference>
<dbReference type="Pfam" id="PF01817">
    <property type="entry name" value="CM_2"/>
    <property type="match status" value="1"/>
</dbReference>
<protein>
    <recommendedName>
        <fullName evidence="2 5">Chorismate mutase</fullName>
        <ecNumber evidence="2 5">5.4.99.5</ecNumber>
    </recommendedName>
</protein>
<feature type="chain" id="PRO_5041270666" description="Chorismate mutase" evidence="6">
    <location>
        <begin position="23"/>
        <end position="188"/>
    </location>
</feature>
<dbReference type="InterPro" id="IPR036979">
    <property type="entry name" value="CM_dom_sf"/>
</dbReference>
<dbReference type="NCBIfam" id="NF006741">
    <property type="entry name" value="PRK09269.1"/>
    <property type="match status" value="1"/>
</dbReference>
<comment type="catalytic activity">
    <reaction evidence="5">
        <text>chorismate = prephenate</text>
        <dbReference type="Rhea" id="RHEA:13897"/>
        <dbReference type="ChEBI" id="CHEBI:29748"/>
        <dbReference type="ChEBI" id="CHEBI:29934"/>
        <dbReference type="EC" id="5.4.99.5"/>
    </reaction>
</comment>
<dbReference type="InterPro" id="IPR051331">
    <property type="entry name" value="Chorismate_mutase-related"/>
</dbReference>
<evidence type="ECO:0000256" key="3">
    <source>
        <dbReference type="ARBA" id="ARBA00022729"/>
    </source>
</evidence>
<dbReference type="AlphaFoldDB" id="A0AA37Q1H7"/>
<dbReference type="GeneID" id="83627739"/>
<dbReference type="RefSeq" id="WP_255731222.1">
    <property type="nucleotide sequence ID" value="NZ_BRXE01000004.1"/>
</dbReference>
<evidence type="ECO:0000259" key="7">
    <source>
        <dbReference type="PROSITE" id="PS51168"/>
    </source>
</evidence>
<evidence type="ECO:0000256" key="2">
    <source>
        <dbReference type="ARBA" id="ARBA00012404"/>
    </source>
</evidence>
<dbReference type="PIRSF" id="PIRSF026640">
    <property type="entry name" value="Peripl_chor_mut"/>
    <property type="match status" value="1"/>
</dbReference>
<comment type="caution">
    <text evidence="8">The sequence shown here is derived from an EMBL/GenBank/DDBJ whole genome shotgun (WGS) entry which is preliminary data.</text>
</comment>
<keyword evidence="4 5" id="KW-0413">Isomerase</keyword>
<dbReference type="GO" id="GO:0004106">
    <property type="term" value="F:chorismate mutase activity"/>
    <property type="evidence" value="ECO:0007669"/>
    <property type="project" value="UniProtKB-EC"/>
</dbReference>
<dbReference type="PANTHER" id="PTHR38041:SF2">
    <property type="entry name" value="SECRETED CHORISMATE MUTASE"/>
    <property type="match status" value="1"/>
</dbReference>
<dbReference type="SUPFAM" id="SSF48600">
    <property type="entry name" value="Chorismate mutase II"/>
    <property type="match status" value="1"/>
</dbReference>
<dbReference type="Proteomes" id="UP001165663">
    <property type="component" value="Unassembled WGS sequence"/>
</dbReference>
<dbReference type="Gene3D" id="1.20.59.10">
    <property type="entry name" value="Chorismate mutase"/>
    <property type="match status" value="1"/>
</dbReference>
<accession>A0AA37Q1H7</accession>
<evidence type="ECO:0000256" key="4">
    <source>
        <dbReference type="ARBA" id="ARBA00023235"/>
    </source>
</evidence>
<dbReference type="GO" id="GO:0009697">
    <property type="term" value="P:salicylic acid biosynthetic process"/>
    <property type="evidence" value="ECO:0007669"/>
    <property type="project" value="TreeGrafter"/>
</dbReference>
<proteinExistence type="predicted"/>
<gene>
    <name evidence="8" type="ORF">SRL2020028_08020</name>
</gene>
<sequence>MRVRLAMLALTVAAVSAPPARAEPGGPLLSLVDAAAERLQVAEPVASYKWRTHGAVEDPARVRQELATLREDAAAAQIDPDYVATVFTDQIGATEAIEYSRFAEWKLDPATVPPAPPDLTTARTVIDDLNTKILSHISLNWSLLHSPACTAELAAASAESIRRRRFDDLYRRALTAATRSYCQVAAQA</sequence>
<evidence type="ECO:0000256" key="5">
    <source>
        <dbReference type="PIRNR" id="PIRNR026640"/>
    </source>
</evidence>
<evidence type="ECO:0000256" key="1">
    <source>
        <dbReference type="ARBA" id="ARBA00004817"/>
    </source>
</evidence>
<dbReference type="NCBIfam" id="TIGR01806">
    <property type="entry name" value="CM_mono2"/>
    <property type="match status" value="1"/>
</dbReference>
<dbReference type="PANTHER" id="PTHR38041">
    <property type="entry name" value="CHORISMATE MUTASE"/>
    <property type="match status" value="1"/>
</dbReference>
<evidence type="ECO:0000313" key="8">
    <source>
        <dbReference type="EMBL" id="GLB81546.1"/>
    </source>
</evidence>
<dbReference type="EC" id="5.4.99.5" evidence="2 5"/>
<evidence type="ECO:0000256" key="6">
    <source>
        <dbReference type="SAM" id="SignalP"/>
    </source>
</evidence>
<keyword evidence="3 6" id="KW-0732">Signal</keyword>
<dbReference type="InterPro" id="IPR036263">
    <property type="entry name" value="Chorismate_II_sf"/>
</dbReference>
<organism evidence="8 9">
    <name type="scientific">Mycobacterium kiyosense</name>
    <dbReference type="NCBI Taxonomy" id="2871094"/>
    <lineage>
        <taxon>Bacteria</taxon>
        <taxon>Bacillati</taxon>
        <taxon>Actinomycetota</taxon>
        <taxon>Actinomycetes</taxon>
        <taxon>Mycobacteriales</taxon>
        <taxon>Mycobacteriaceae</taxon>
        <taxon>Mycobacterium</taxon>
    </lineage>
</organism>
<comment type="pathway">
    <text evidence="1 5">Metabolic intermediate biosynthesis; prephenate biosynthesis; prephenate from chorismate: step 1/1.</text>
</comment>
<feature type="signal peptide" evidence="6">
    <location>
        <begin position="1"/>
        <end position="22"/>
    </location>
</feature>
<dbReference type="InterPro" id="IPR008240">
    <property type="entry name" value="Chorismate_mutase_periplasmic"/>
</dbReference>
<reference evidence="8" key="1">
    <citation type="submission" date="2022-07" db="EMBL/GenBank/DDBJ databases">
        <title>Mycobacterium kiyosense sp. nov., scotochromogenic slow-glowing species isolated from respiratory specimens.</title>
        <authorList>
            <person name="Fukano H."/>
            <person name="Kazumi Y."/>
            <person name="Sakagami N."/>
            <person name="Ato M."/>
            <person name="Mitarai S."/>
            <person name="Hoshino Y."/>
        </authorList>
    </citation>
    <scope>NUCLEOTIDE SEQUENCE</scope>
    <source>
        <strain evidence="8">SRL2020-028</strain>
    </source>
</reference>
<dbReference type="InterPro" id="IPR002701">
    <property type="entry name" value="CM_II_prokaryot"/>
</dbReference>
<comment type="function">
    <text evidence="5">Catalyzes the Claisen rearrangement of chorismate to prephenate.</text>
</comment>
<feature type="domain" description="Chorismate mutase" evidence="7">
    <location>
        <begin position="1"/>
        <end position="102"/>
    </location>
</feature>
<name>A0AA37Q1H7_9MYCO</name>
<dbReference type="SMART" id="SM00830">
    <property type="entry name" value="CM_2"/>
    <property type="match status" value="1"/>
</dbReference>
<evidence type="ECO:0000313" key="9">
    <source>
        <dbReference type="Proteomes" id="UP001165663"/>
    </source>
</evidence>